<protein>
    <submittedName>
        <fullName evidence="7">Daunorubicin/doxorubicin resistance ATP-binding protein DrrA</fullName>
        <ecNumber evidence="7">3.6.3.-</ecNumber>
    </submittedName>
</protein>
<reference evidence="7 8" key="1">
    <citation type="submission" date="2016-01" db="EMBL/GenBank/DDBJ databases">
        <title>Complete genome sequence of a soil Actinobacterium, Isoptericola dokdonensis DS-3.</title>
        <authorList>
            <person name="Kwon S.-K."/>
            <person name="Kim J.F."/>
        </authorList>
    </citation>
    <scope>NUCLEOTIDE SEQUENCE [LARGE SCALE GENOMIC DNA]</scope>
    <source>
        <strain evidence="7 8">DS-3</strain>
    </source>
</reference>
<dbReference type="PROSITE" id="PS50893">
    <property type="entry name" value="ABC_TRANSPORTER_2"/>
    <property type="match status" value="1"/>
</dbReference>
<keyword evidence="2" id="KW-0813">Transport</keyword>
<dbReference type="SMART" id="SM00382">
    <property type="entry name" value="AAA"/>
    <property type="match status" value="1"/>
</dbReference>
<evidence type="ECO:0000256" key="2">
    <source>
        <dbReference type="ARBA" id="ARBA00022448"/>
    </source>
</evidence>
<evidence type="ECO:0000313" key="7">
    <source>
        <dbReference type="EMBL" id="ANC31690.1"/>
    </source>
</evidence>
<keyword evidence="7" id="KW-0378">Hydrolase</keyword>
<dbReference type="GO" id="GO:0005524">
    <property type="term" value="F:ATP binding"/>
    <property type="evidence" value="ECO:0007669"/>
    <property type="project" value="UniProtKB-KW"/>
</dbReference>
<keyword evidence="8" id="KW-1185">Reference proteome</keyword>
<dbReference type="Proteomes" id="UP000076794">
    <property type="component" value="Chromosome"/>
</dbReference>
<dbReference type="Gene3D" id="3.40.50.300">
    <property type="entry name" value="P-loop containing nucleotide triphosphate hydrolases"/>
    <property type="match status" value="1"/>
</dbReference>
<dbReference type="Pfam" id="PF00005">
    <property type="entry name" value="ABC_tran"/>
    <property type="match status" value="1"/>
</dbReference>
<sequence>MIRARGLTKTFQRGKEKVEAVKGIDVDVAEGELVAFLGPNGAGKSTTLRMLTSLLAPTAGTASVAGYDVVTHPTQVRARLGFIGQGNGGGFSYQVRDELDNQGRFYGLAPAEYRRRAADLIEALELGGLEKRTVQSLSGGQRRRLDVALGLMNHPPLLFLDEPSTGLDPHARANLWEHITAMRERFGMTIVLTTHYLEEADGMAERVVVIDHGEIIADAAPAALKREHADDVVTLGTTPGSPDTARRALGAVVGDGTPHTGTVEVDEAPDGLTVRIATAQGAERLPEAIDALRGVGLATTSATAKQASLDDVFLNLTGRSLREEAA</sequence>
<dbReference type="EMBL" id="CP014209">
    <property type="protein sequence ID" value="ANC31690.1"/>
    <property type="molecule type" value="Genomic_DNA"/>
</dbReference>
<feature type="domain" description="ABC transporter" evidence="6">
    <location>
        <begin position="2"/>
        <end position="237"/>
    </location>
</feature>
<organism evidence="7 8">
    <name type="scientific">Isoptericola dokdonensis DS-3</name>
    <dbReference type="NCBI Taxonomy" id="1300344"/>
    <lineage>
        <taxon>Bacteria</taxon>
        <taxon>Bacillati</taxon>
        <taxon>Actinomycetota</taxon>
        <taxon>Actinomycetes</taxon>
        <taxon>Micrococcales</taxon>
        <taxon>Promicromonosporaceae</taxon>
        <taxon>Isoptericola</taxon>
    </lineage>
</organism>
<name>A0A161IM69_9MICO</name>
<evidence type="ECO:0000256" key="3">
    <source>
        <dbReference type="ARBA" id="ARBA00022741"/>
    </source>
</evidence>
<evidence type="ECO:0000313" key="8">
    <source>
        <dbReference type="Proteomes" id="UP000076794"/>
    </source>
</evidence>
<dbReference type="GO" id="GO:0016887">
    <property type="term" value="F:ATP hydrolysis activity"/>
    <property type="evidence" value="ECO:0007669"/>
    <property type="project" value="InterPro"/>
</dbReference>
<dbReference type="PANTHER" id="PTHR42711">
    <property type="entry name" value="ABC TRANSPORTER ATP-BINDING PROTEIN"/>
    <property type="match status" value="1"/>
</dbReference>
<proteinExistence type="predicted"/>
<dbReference type="OrthoDB" id="9804819at2"/>
<dbReference type="PROSITE" id="PS00211">
    <property type="entry name" value="ABC_TRANSPORTER_1"/>
    <property type="match status" value="1"/>
</dbReference>
<dbReference type="InterPro" id="IPR027417">
    <property type="entry name" value="P-loop_NTPase"/>
</dbReference>
<keyword evidence="5" id="KW-0046">Antibiotic resistance</keyword>
<dbReference type="RefSeq" id="WP_068202935.1">
    <property type="nucleotide sequence ID" value="NZ_CP014209.1"/>
</dbReference>
<comment type="subcellular location">
    <subcellularLocation>
        <location evidence="1">Cell membrane</location>
        <topology evidence="1">Peripheral membrane protein</topology>
    </subcellularLocation>
</comment>
<dbReference type="AlphaFoldDB" id="A0A161IM69"/>
<accession>A0A161IM69</accession>
<dbReference type="GO" id="GO:0046677">
    <property type="term" value="P:response to antibiotic"/>
    <property type="evidence" value="ECO:0007669"/>
    <property type="project" value="UniProtKB-KW"/>
</dbReference>
<dbReference type="SUPFAM" id="SSF52540">
    <property type="entry name" value="P-loop containing nucleoside triphosphate hydrolases"/>
    <property type="match status" value="1"/>
</dbReference>
<dbReference type="InterPro" id="IPR003593">
    <property type="entry name" value="AAA+_ATPase"/>
</dbReference>
<dbReference type="InterPro" id="IPR050763">
    <property type="entry name" value="ABC_transporter_ATP-binding"/>
</dbReference>
<keyword evidence="4 7" id="KW-0067">ATP-binding</keyword>
<keyword evidence="3" id="KW-0547">Nucleotide-binding</keyword>
<dbReference type="PATRIC" id="fig|1300344.3.peg.2158"/>
<dbReference type="EC" id="3.6.3.-" evidence="7"/>
<dbReference type="GO" id="GO:0005886">
    <property type="term" value="C:plasma membrane"/>
    <property type="evidence" value="ECO:0007669"/>
    <property type="project" value="UniProtKB-SubCell"/>
</dbReference>
<gene>
    <name evidence="7" type="primary">drrA_5</name>
    <name evidence="7" type="ORF">I598_2149</name>
</gene>
<dbReference type="PANTHER" id="PTHR42711:SF19">
    <property type="entry name" value="DOXORUBICIN RESISTANCE ATP-BINDING PROTEIN DRRA"/>
    <property type="match status" value="1"/>
</dbReference>
<evidence type="ECO:0000256" key="1">
    <source>
        <dbReference type="ARBA" id="ARBA00004202"/>
    </source>
</evidence>
<evidence type="ECO:0000259" key="6">
    <source>
        <dbReference type="PROSITE" id="PS50893"/>
    </source>
</evidence>
<dbReference type="STRING" id="1300344.I598_2149"/>
<evidence type="ECO:0000256" key="5">
    <source>
        <dbReference type="ARBA" id="ARBA00023251"/>
    </source>
</evidence>
<dbReference type="InterPro" id="IPR017871">
    <property type="entry name" value="ABC_transporter-like_CS"/>
</dbReference>
<dbReference type="KEGG" id="ido:I598_2149"/>
<dbReference type="InterPro" id="IPR003439">
    <property type="entry name" value="ABC_transporter-like_ATP-bd"/>
</dbReference>
<evidence type="ECO:0000256" key="4">
    <source>
        <dbReference type="ARBA" id="ARBA00022840"/>
    </source>
</evidence>